<dbReference type="SUPFAM" id="SSF57667">
    <property type="entry name" value="beta-beta-alpha zinc fingers"/>
    <property type="match status" value="1"/>
</dbReference>
<keyword evidence="2" id="KW-0175">Coiled coil</keyword>
<evidence type="ECO:0000256" key="1">
    <source>
        <dbReference type="PROSITE-ProRule" id="PRU00042"/>
    </source>
</evidence>
<sequence>MELESLYSFLFKRIMAAADEIFDCVKENLTEYKKEIERLKQQNYCLRRRICSCAETCHDTQRDGVLQVKLEFANHEPLSQASFNTSPLSEGVSGQESPQCLSLLPENKDNTQSSITVKSEQCDELLVTEQEPSSVQRDLESFQGVLRRQRRKRQDALCKICGKQEHERIHKGDYRHSCPKCGRGFSRSNHVRDHLKASRCHRSSSSRK</sequence>
<dbReference type="Gene3D" id="3.30.160.60">
    <property type="entry name" value="Classic Zinc Finger"/>
    <property type="match status" value="1"/>
</dbReference>
<dbReference type="GO" id="GO:0008270">
    <property type="term" value="F:zinc ion binding"/>
    <property type="evidence" value="ECO:0007669"/>
    <property type="project" value="UniProtKB-KW"/>
</dbReference>
<keyword evidence="1" id="KW-0479">Metal-binding</keyword>
<protein>
    <recommendedName>
        <fullName evidence="3">C2H2-type domain-containing protein</fullName>
    </recommendedName>
</protein>
<evidence type="ECO:0000259" key="3">
    <source>
        <dbReference type="PROSITE" id="PS50157"/>
    </source>
</evidence>
<keyword evidence="1" id="KW-0862">Zinc</keyword>
<dbReference type="InterPro" id="IPR013087">
    <property type="entry name" value="Znf_C2H2_type"/>
</dbReference>
<keyword evidence="5" id="KW-1185">Reference proteome</keyword>
<dbReference type="PROSITE" id="PS50157">
    <property type="entry name" value="ZINC_FINGER_C2H2_2"/>
    <property type="match status" value="1"/>
</dbReference>
<dbReference type="Proteomes" id="UP000472260">
    <property type="component" value="Unassembled WGS sequence"/>
</dbReference>
<evidence type="ECO:0000256" key="2">
    <source>
        <dbReference type="SAM" id="Coils"/>
    </source>
</evidence>
<dbReference type="AlphaFoldDB" id="A0A671JZU1"/>
<feature type="domain" description="C2H2-type" evidence="3">
    <location>
        <begin position="176"/>
        <end position="206"/>
    </location>
</feature>
<name>A0A671JZU1_9TELE</name>
<organism evidence="4 5">
    <name type="scientific">Sinocyclocheilus anshuiensis</name>
    <dbReference type="NCBI Taxonomy" id="1608454"/>
    <lineage>
        <taxon>Eukaryota</taxon>
        <taxon>Metazoa</taxon>
        <taxon>Chordata</taxon>
        <taxon>Craniata</taxon>
        <taxon>Vertebrata</taxon>
        <taxon>Euteleostomi</taxon>
        <taxon>Actinopterygii</taxon>
        <taxon>Neopterygii</taxon>
        <taxon>Teleostei</taxon>
        <taxon>Ostariophysi</taxon>
        <taxon>Cypriniformes</taxon>
        <taxon>Cyprinidae</taxon>
        <taxon>Cyprininae</taxon>
        <taxon>Sinocyclocheilus</taxon>
    </lineage>
</organism>
<accession>A0A671JZU1</accession>
<reference evidence="4" key="1">
    <citation type="submission" date="2025-08" db="UniProtKB">
        <authorList>
            <consortium name="Ensembl"/>
        </authorList>
    </citation>
    <scope>IDENTIFICATION</scope>
</reference>
<dbReference type="InterPro" id="IPR036236">
    <property type="entry name" value="Znf_C2H2_sf"/>
</dbReference>
<feature type="coiled-coil region" evidence="2">
    <location>
        <begin position="22"/>
        <end position="49"/>
    </location>
</feature>
<evidence type="ECO:0000313" key="4">
    <source>
        <dbReference type="Ensembl" id="ENSSANP00000000060.1"/>
    </source>
</evidence>
<keyword evidence="1" id="KW-0863">Zinc-finger</keyword>
<dbReference type="Ensembl" id="ENSSANT00000000090.1">
    <property type="protein sequence ID" value="ENSSANP00000000060.1"/>
    <property type="gene ID" value="ENSSANG00000000062.1"/>
</dbReference>
<reference evidence="4" key="2">
    <citation type="submission" date="2025-09" db="UniProtKB">
        <authorList>
            <consortium name="Ensembl"/>
        </authorList>
    </citation>
    <scope>IDENTIFICATION</scope>
</reference>
<proteinExistence type="predicted"/>
<evidence type="ECO:0000313" key="5">
    <source>
        <dbReference type="Proteomes" id="UP000472260"/>
    </source>
</evidence>